<dbReference type="OMA" id="TKIHYQL"/>
<dbReference type="Pfam" id="PF16714">
    <property type="entry name" value="TyrRSs_C"/>
    <property type="match status" value="1"/>
</dbReference>
<accession>G0SD63</accession>
<evidence type="ECO:0000256" key="11">
    <source>
        <dbReference type="ARBA" id="ARBA00048248"/>
    </source>
</evidence>
<dbReference type="GO" id="GO:0006437">
    <property type="term" value="P:tyrosyl-tRNA aminoacylation"/>
    <property type="evidence" value="ECO:0007669"/>
    <property type="project" value="InterPro"/>
</dbReference>
<dbReference type="GeneID" id="18259947"/>
<name>G0SD63_CHATD</name>
<keyword evidence="10 12" id="KW-0030">Aminoacyl-tRNA synthetase</keyword>
<evidence type="ECO:0000256" key="2">
    <source>
        <dbReference type="ARBA" id="ARBA00005594"/>
    </source>
</evidence>
<evidence type="ECO:0000256" key="8">
    <source>
        <dbReference type="ARBA" id="ARBA00022946"/>
    </source>
</evidence>
<keyword evidence="16" id="KW-1185">Reference proteome</keyword>
<dbReference type="KEGG" id="cthr:CTHT_0059090"/>
<dbReference type="GO" id="GO:0003723">
    <property type="term" value="F:RNA binding"/>
    <property type="evidence" value="ECO:0007669"/>
    <property type="project" value="InterPro"/>
</dbReference>
<dbReference type="EMBL" id="GL988045">
    <property type="protein sequence ID" value="EGS19283.1"/>
    <property type="molecule type" value="Genomic_DNA"/>
</dbReference>
<evidence type="ECO:0000256" key="9">
    <source>
        <dbReference type="ARBA" id="ARBA00023128"/>
    </source>
</evidence>
<reference evidence="15 16" key="1">
    <citation type="journal article" date="2011" name="Cell">
        <title>Insight into structure and assembly of the nuclear pore complex by utilizing the genome of a eukaryotic thermophile.</title>
        <authorList>
            <person name="Amlacher S."/>
            <person name="Sarges P."/>
            <person name="Flemming D."/>
            <person name="van Noort V."/>
            <person name="Kunze R."/>
            <person name="Devos D.P."/>
            <person name="Arumugam M."/>
            <person name="Bork P."/>
            <person name="Hurt E."/>
        </authorList>
    </citation>
    <scope>NUCLEOTIDE SEQUENCE [LARGE SCALE GENOMIC DNA]</scope>
    <source>
        <strain evidence="16">DSM 1495 / CBS 144.50 / IMI 039719</strain>
    </source>
</reference>
<dbReference type="OrthoDB" id="337870at2759"/>
<proteinExistence type="inferred from homology"/>
<dbReference type="InterPro" id="IPR036986">
    <property type="entry name" value="S4_RNA-bd_sf"/>
</dbReference>
<evidence type="ECO:0000256" key="3">
    <source>
        <dbReference type="ARBA" id="ARBA00022598"/>
    </source>
</evidence>
<dbReference type="eggNOG" id="KOG2623">
    <property type="taxonomic scope" value="Eukaryota"/>
</dbReference>
<keyword evidence="5 12" id="KW-0547">Nucleotide-binding</keyword>
<feature type="region of interest" description="Disordered" evidence="13">
    <location>
        <begin position="595"/>
        <end position="616"/>
    </location>
</feature>
<evidence type="ECO:0000256" key="4">
    <source>
        <dbReference type="ARBA" id="ARBA00022664"/>
    </source>
</evidence>
<dbReference type="FunFam" id="1.10.240.10:FF:000001">
    <property type="entry name" value="Tyrosine--tRNA ligase"/>
    <property type="match status" value="1"/>
</dbReference>
<feature type="domain" description="Tyrosyl-tRNA synthetase C-terminal" evidence="14">
    <location>
        <begin position="442"/>
        <end position="563"/>
    </location>
</feature>
<keyword evidence="6 12" id="KW-0067">ATP-binding</keyword>
<dbReference type="RefSeq" id="XP_006696228.1">
    <property type="nucleotide sequence ID" value="XM_006696165.1"/>
</dbReference>
<evidence type="ECO:0000256" key="6">
    <source>
        <dbReference type="ARBA" id="ARBA00022840"/>
    </source>
</evidence>
<keyword evidence="9" id="KW-0496">Mitochondrion</keyword>
<evidence type="ECO:0000256" key="12">
    <source>
        <dbReference type="RuleBase" id="RU361234"/>
    </source>
</evidence>
<comment type="similarity">
    <text evidence="2 12">Belongs to the class-I aminoacyl-tRNA synthetase family.</text>
</comment>
<dbReference type="EC" id="6.1.1.1" evidence="12"/>
<evidence type="ECO:0000256" key="5">
    <source>
        <dbReference type="ARBA" id="ARBA00022741"/>
    </source>
</evidence>
<dbReference type="CDD" id="cd00805">
    <property type="entry name" value="TyrRS_core"/>
    <property type="match status" value="1"/>
</dbReference>
<evidence type="ECO:0000256" key="13">
    <source>
        <dbReference type="SAM" id="MobiDB-lite"/>
    </source>
</evidence>
<dbReference type="Gene3D" id="3.10.290.10">
    <property type="entry name" value="RNA-binding S4 domain"/>
    <property type="match status" value="1"/>
</dbReference>
<dbReference type="SUPFAM" id="SSF52374">
    <property type="entry name" value="Nucleotidylyl transferase"/>
    <property type="match status" value="1"/>
</dbReference>
<evidence type="ECO:0000256" key="10">
    <source>
        <dbReference type="ARBA" id="ARBA00023146"/>
    </source>
</evidence>
<dbReference type="FunFam" id="3.40.50.620:FF:000227">
    <property type="entry name" value="Tyrosine--tRNA ligase"/>
    <property type="match status" value="1"/>
</dbReference>
<dbReference type="PRINTS" id="PR01040">
    <property type="entry name" value="TRNASYNTHTYR"/>
</dbReference>
<keyword evidence="8" id="KW-0809">Transit peptide</keyword>
<evidence type="ECO:0000313" key="15">
    <source>
        <dbReference type="EMBL" id="EGS19283.1"/>
    </source>
</evidence>
<dbReference type="GO" id="GO:0004831">
    <property type="term" value="F:tyrosine-tRNA ligase activity"/>
    <property type="evidence" value="ECO:0007669"/>
    <property type="project" value="UniProtKB-EC"/>
</dbReference>
<comment type="catalytic activity">
    <reaction evidence="11 12">
        <text>tRNA(Tyr) + L-tyrosine + ATP = L-tyrosyl-tRNA(Tyr) + AMP + diphosphate + H(+)</text>
        <dbReference type="Rhea" id="RHEA:10220"/>
        <dbReference type="Rhea" id="RHEA-COMP:9706"/>
        <dbReference type="Rhea" id="RHEA-COMP:9707"/>
        <dbReference type="ChEBI" id="CHEBI:15378"/>
        <dbReference type="ChEBI" id="CHEBI:30616"/>
        <dbReference type="ChEBI" id="CHEBI:33019"/>
        <dbReference type="ChEBI" id="CHEBI:58315"/>
        <dbReference type="ChEBI" id="CHEBI:78442"/>
        <dbReference type="ChEBI" id="CHEBI:78536"/>
        <dbReference type="ChEBI" id="CHEBI:456215"/>
        <dbReference type="EC" id="6.1.1.1"/>
    </reaction>
</comment>
<evidence type="ECO:0000256" key="7">
    <source>
        <dbReference type="ARBA" id="ARBA00022917"/>
    </source>
</evidence>
<evidence type="ECO:0000313" key="16">
    <source>
        <dbReference type="Proteomes" id="UP000008066"/>
    </source>
</evidence>
<dbReference type="GO" id="GO:0006397">
    <property type="term" value="P:mRNA processing"/>
    <property type="evidence" value="ECO:0007669"/>
    <property type="project" value="UniProtKB-KW"/>
</dbReference>
<dbReference type="STRING" id="759272.G0SD63"/>
<dbReference type="InterPro" id="IPR014729">
    <property type="entry name" value="Rossmann-like_a/b/a_fold"/>
</dbReference>
<dbReference type="InterPro" id="IPR032005">
    <property type="entry name" value="TyrRSs_C"/>
</dbReference>
<sequence length="648" mass="73577">MAPAQGFLSCRGALCRSCLLGSARSPALPQRHQRRPISQGWIRKTQEAEEAWQKRAQEILDGKIQNTWDMLEERGYVKDTAGTRDTIRELMRRKRIAAYVGIDPTASSLHVGHLLPLMPLFWMYMHGYGAFSLIGGSTVKIGDPTDRLKSREPISKADLAMNMTKMHFQLKKLWANVEDEARRFGYKKEWAWRRGLINNNTWWNKQPMLEVLKRVGTHMRLGPMLSRETVKRKMTEGDGVSFAEFSYPIMQGWDWWMLFQQRKVQMQIGGSDQYGNIITGIEIVKAARDSEPDPAKRLPANDFLDDPVGFTVPLLTDSAGNKFGKSAGNAIWLDPFMTPPYDLYGYFVRRPDDEVERLLKLFTFLPMDEIQKIMMDQVTAPEKRIAHHHLAYEVVRLCHGKDAADEAQTRHKLMYSKGPDALKIQLPKSAQAEGQERAGIITPNNAPRIDMILPESLIMGKSIGKILYAAGLAKSASEGHRLAVQQAVYIGGAPGRKVGQAEPMDESQLTFNPVKLWFPQETQRYLIDGKILILRRGKHNVRIIKMVSDEEYAKSGETYPGQPYTGAVRMLREQIKQLKSGLKTPEEVRKFIMEESKREAEEKGKKGGDEIEFPDEKPGYVRYLEGQLNALLDEVDAGKKGEDEGKKE</sequence>
<protein>
    <recommendedName>
        <fullName evidence="12">Tyrosine--tRNA ligase</fullName>
        <ecNumber evidence="12">6.1.1.1</ecNumber>
    </recommendedName>
    <alternativeName>
        <fullName evidence="12">Tyrosyl-tRNA synthetase</fullName>
    </alternativeName>
</protein>
<dbReference type="Gene3D" id="3.40.50.620">
    <property type="entry name" value="HUPs"/>
    <property type="match status" value="1"/>
</dbReference>
<keyword evidence="4" id="KW-0507">mRNA processing</keyword>
<dbReference type="InterPro" id="IPR002307">
    <property type="entry name" value="Tyr-tRNA-ligase"/>
</dbReference>
<dbReference type="InterPro" id="IPR002305">
    <property type="entry name" value="aa-tRNA-synth_Ic"/>
</dbReference>
<comment type="subcellular location">
    <subcellularLocation>
        <location evidence="1">Mitochondrion matrix</location>
    </subcellularLocation>
</comment>
<dbReference type="AlphaFoldDB" id="G0SD63"/>
<dbReference type="NCBIfam" id="TIGR00234">
    <property type="entry name" value="tyrS"/>
    <property type="match status" value="1"/>
</dbReference>
<keyword evidence="7 12" id="KW-0648">Protein biosynthesis</keyword>
<organism evidence="16">
    <name type="scientific">Chaetomium thermophilum (strain DSM 1495 / CBS 144.50 / IMI 039719)</name>
    <name type="common">Thermochaetoides thermophila</name>
    <dbReference type="NCBI Taxonomy" id="759272"/>
    <lineage>
        <taxon>Eukaryota</taxon>
        <taxon>Fungi</taxon>
        <taxon>Dikarya</taxon>
        <taxon>Ascomycota</taxon>
        <taxon>Pezizomycotina</taxon>
        <taxon>Sordariomycetes</taxon>
        <taxon>Sordariomycetidae</taxon>
        <taxon>Sordariales</taxon>
        <taxon>Chaetomiaceae</taxon>
        <taxon>Thermochaetoides</taxon>
    </lineage>
</organism>
<evidence type="ECO:0000259" key="14">
    <source>
        <dbReference type="Pfam" id="PF16714"/>
    </source>
</evidence>
<dbReference type="InterPro" id="IPR024088">
    <property type="entry name" value="Tyr-tRNA-ligase_bac-type"/>
</dbReference>
<dbReference type="Pfam" id="PF00579">
    <property type="entry name" value="tRNA-synt_1b"/>
    <property type="match status" value="1"/>
</dbReference>
<dbReference type="GO" id="GO:0005524">
    <property type="term" value="F:ATP binding"/>
    <property type="evidence" value="ECO:0007669"/>
    <property type="project" value="UniProtKB-KW"/>
</dbReference>
<keyword evidence="3 12" id="KW-0436">Ligase</keyword>
<dbReference type="HOGENOM" id="CLU_024003_4_0_1"/>
<dbReference type="PANTHER" id="PTHR11766:SF0">
    <property type="entry name" value="TYROSINE--TRNA LIGASE, MITOCHONDRIAL"/>
    <property type="match status" value="1"/>
</dbReference>
<gene>
    <name evidence="15" type="ORF">CTHT_0059090</name>
</gene>
<evidence type="ECO:0000256" key="1">
    <source>
        <dbReference type="ARBA" id="ARBA00004305"/>
    </source>
</evidence>
<dbReference type="GO" id="GO:0005759">
    <property type="term" value="C:mitochondrial matrix"/>
    <property type="evidence" value="ECO:0007669"/>
    <property type="project" value="UniProtKB-SubCell"/>
</dbReference>
<dbReference type="Gene3D" id="1.10.240.10">
    <property type="entry name" value="Tyrosyl-Transfer RNA Synthetase"/>
    <property type="match status" value="1"/>
</dbReference>
<dbReference type="Proteomes" id="UP000008066">
    <property type="component" value="Unassembled WGS sequence"/>
</dbReference>
<dbReference type="PANTHER" id="PTHR11766">
    <property type="entry name" value="TYROSYL-TRNA SYNTHETASE"/>
    <property type="match status" value="1"/>
</dbReference>
<dbReference type="GO" id="GO:0005829">
    <property type="term" value="C:cytosol"/>
    <property type="evidence" value="ECO:0007669"/>
    <property type="project" value="TreeGrafter"/>
</dbReference>